<proteinExistence type="predicted"/>
<dbReference type="RefSeq" id="WP_133535280.1">
    <property type="nucleotide sequence ID" value="NZ_SNYH01000002.1"/>
</dbReference>
<dbReference type="InterPro" id="IPR007863">
    <property type="entry name" value="Peptidase_M16_C"/>
</dbReference>
<dbReference type="Pfam" id="PF00675">
    <property type="entry name" value="Peptidase_M16"/>
    <property type="match status" value="1"/>
</dbReference>
<accession>A0A4R6TFK9</accession>
<dbReference type="Gene3D" id="3.30.830.10">
    <property type="entry name" value="Metalloenzyme, LuxS/M16 peptidase-like"/>
    <property type="match status" value="2"/>
</dbReference>
<evidence type="ECO:0000313" key="5">
    <source>
        <dbReference type="Proteomes" id="UP000295390"/>
    </source>
</evidence>
<evidence type="ECO:0000313" key="4">
    <source>
        <dbReference type="EMBL" id="TDQ28768.1"/>
    </source>
</evidence>
<feature type="signal peptide" evidence="1">
    <location>
        <begin position="1"/>
        <end position="20"/>
    </location>
</feature>
<sequence length="685" mass="75811">MRKTILSALVVVTMSFAVSAQQIDRSIQPKPGPAPKVKLGKAEKFDLPNGLKVIMVENHKLPRVSTSLTIDNQPVLEGNKAGLSNLMGDLLGNGTSKISKDDFNERIDYLGASVSFRSNGASTRSLTKYFPEVLELMANGVKDPQFTKEEFDKSVERTLEGIKSNEKNVKVVASRVEDALVYGKNHPYGEFITKESIKNITLEDVKNNYNTYFKPNNAYLVVVGDINLEDTKKMITKLFGDWTKGIIPSYTLPTPKNVDTTEIDFINMPNAVQSEIAVVNSVDLTLGDKDYYAVLLANNILGGGGTARLFMNLREDKGYTYGSYSSISQNKLEGAGKFKAGAAVRNMVTDSAVVEIQKEINKIRYQKVTEEELKNSKAEYIGSFVRNVQKPTTAARYALNIARYNLPENFYEKYLENINAVTLEDVQNAAIKYFRGDKARIIITGKGIDVLKNLEKTVDYKINYFDKNGNPTEKPAMSLPIPEGVTAISVVDNYFNAIGGKDKVALVKSLFITANATIQGTPITLEMRTAAPNKKAVAVSVMGNVMQKEVFDGEKGYKEAGGQKKLLNGEELEKAKMESAPFDDEANRKGSLDRVEPIEGKNAYVIKIGKKEVFYDVESGLKVKTVTTTKTPQGEMTVPIEFSDYKEVNGIKFPHKMIQTAGPMKMEFITKEIKINEGVSDADFK</sequence>
<evidence type="ECO:0000259" key="3">
    <source>
        <dbReference type="Pfam" id="PF05193"/>
    </source>
</evidence>
<dbReference type="Proteomes" id="UP000295390">
    <property type="component" value="Unassembled WGS sequence"/>
</dbReference>
<name>A0A4R6TFK9_9FLAO</name>
<keyword evidence="1" id="KW-0732">Signal</keyword>
<feature type="chain" id="PRO_5020613763" evidence="1">
    <location>
        <begin position="21"/>
        <end position="685"/>
    </location>
</feature>
<dbReference type="OrthoDB" id="9811314at2"/>
<organism evidence="4 5">
    <name type="scientific">Tenacibaculum caenipelagi</name>
    <dbReference type="NCBI Taxonomy" id="1325435"/>
    <lineage>
        <taxon>Bacteria</taxon>
        <taxon>Pseudomonadati</taxon>
        <taxon>Bacteroidota</taxon>
        <taxon>Flavobacteriia</taxon>
        <taxon>Flavobacteriales</taxon>
        <taxon>Flavobacteriaceae</taxon>
        <taxon>Tenacibaculum</taxon>
    </lineage>
</organism>
<dbReference type="EMBL" id="SNYH01000002">
    <property type="protein sequence ID" value="TDQ28768.1"/>
    <property type="molecule type" value="Genomic_DNA"/>
</dbReference>
<reference evidence="4 5" key="1">
    <citation type="submission" date="2019-03" db="EMBL/GenBank/DDBJ databases">
        <title>Genomic Encyclopedia of Type Strains, Phase III (KMG-III): the genomes of soil and plant-associated and newly described type strains.</title>
        <authorList>
            <person name="Whitman W."/>
        </authorList>
    </citation>
    <scope>NUCLEOTIDE SEQUENCE [LARGE SCALE GENOMIC DNA]</scope>
    <source>
        <strain evidence="4 5">CECT 8283</strain>
    </source>
</reference>
<feature type="domain" description="Peptidase M16 C-terminal" evidence="3">
    <location>
        <begin position="199"/>
        <end position="378"/>
    </location>
</feature>
<dbReference type="Pfam" id="PF05193">
    <property type="entry name" value="Peptidase_M16_C"/>
    <property type="match status" value="1"/>
</dbReference>
<dbReference type="InterPro" id="IPR011765">
    <property type="entry name" value="Pept_M16_N"/>
</dbReference>
<dbReference type="PANTHER" id="PTHR11851">
    <property type="entry name" value="METALLOPROTEASE"/>
    <property type="match status" value="1"/>
</dbReference>
<dbReference type="SUPFAM" id="SSF63411">
    <property type="entry name" value="LuxS/MPP-like metallohydrolase"/>
    <property type="match status" value="2"/>
</dbReference>
<evidence type="ECO:0000256" key="1">
    <source>
        <dbReference type="SAM" id="SignalP"/>
    </source>
</evidence>
<keyword evidence="5" id="KW-1185">Reference proteome</keyword>
<dbReference type="AlphaFoldDB" id="A0A4R6TFK9"/>
<dbReference type="InterPro" id="IPR011249">
    <property type="entry name" value="Metalloenz_LuxS/M16"/>
</dbReference>
<evidence type="ECO:0000259" key="2">
    <source>
        <dbReference type="Pfam" id="PF00675"/>
    </source>
</evidence>
<gene>
    <name evidence="4" type="ORF">DFQ07_1148</name>
</gene>
<dbReference type="InterPro" id="IPR050361">
    <property type="entry name" value="MPP/UQCRC_Complex"/>
</dbReference>
<protein>
    <submittedName>
        <fullName evidence="4">Putative Zn-dependent peptidase</fullName>
    </submittedName>
</protein>
<comment type="caution">
    <text evidence="4">The sequence shown here is derived from an EMBL/GenBank/DDBJ whole genome shotgun (WGS) entry which is preliminary data.</text>
</comment>
<feature type="domain" description="Peptidase M16 N-terminal" evidence="2">
    <location>
        <begin position="53"/>
        <end position="178"/>
    </location>
</feature>
<dbReference type="GO" id="GO:0046872">
    <property type="term" value="F:metal ion binding"/>
    <property type="evidence" value="ECO:0007669"/>
    <property type="project" value="InterPro"/>
</dbReference>